<evidence type="ECO:0000313" key="1">
    <source>
        <dbReference type="EMBL" id="KAH3719381.1"/>
    </source>
</evidence>
<reference evidence="1" key="2">
    <citation type="submission" date="2020-11" db="EMBL/GenBank/DDBJ databases">
        <authorList>
            <person name="McCartney M.A."/>
            <person name="Auch B."/>
            <person name="Kono T."/>
            <person name="Mallez S."/>
            <person name="Becker A."/>
            <person name="Gohl D.M."/>
            <person name="Silverstein K.A.T."/>
            <person name="Koren S."/>
            <person name="Bechman K.B."/>
            <person name="Herman A."/>
            <person name="Abrahante J.E."/>
            <person name="Garbe J."/>
        </authorList>
    </citation>
    <scope>NUCLEOTIDE SEQUENCE</scope>
    <source>
        <strain evidence="1">Duluth1</strain>
        <tissue evidence="1">Whole animal</tissue>
    </source>
</reference>
<name>A0A9D4C8F1_DREPO</name>
<evidence type="ECO:0000313" key="2">
    <source>
        <dbReference type="Proteomes" id="UP000828390"/>
    </source>
</evidence>
<sequence>MYRATVLYAISGSTRMYPGGGTVYNQWLYENVPGRHYRVQYVALPECTQVAVLRTISGSIRMHPCGRTVYNQCPYQNVPCGGTVYNQWLFQNVPRWQYCVQSVAPSECTQAAVLCTISGSIRMYPGGGTLYNHSSRMHPGGDTVYNQWLYQNVPDRRYCVLGLYHITAKCKIASLKVNIYVMSQIKRK</sequence>
<protein>
    <submittedName>
        <fullName evidence="1">Uncharacterized protein</fullName>
    </submittedName>
</protein>
<organism evidence="1 2">
    <name type="scientific">Dreissena polymorpha</name>
    <name type="common">Zebra mussel</name>
    <name type="synonym">Mytilus polymorpha</name>
    <dbReference type="NCBI Taxonomy" id="45954"/>
    <lineage>
        <taxon>Eukaryota</taxon>
        <taxon>Metazoa</taxon>
        <taxon>Spiralia</taxon>
        <taxon>Lophotrochozoa</taxon>
        <taxon>Mollusca</taxon>
        <taxon>Bivalvia</taxon>
        <taxon>Autobranchia</taxon>
        <taxon>Heteroconchia</taxon>
        <taxon>Euheterodonta</taxon>
        <taxon>Imparidentia</taxon>
        <taxon>Neoheterodontei</taxon>
        <taxon>Myida</taxon>
        <taxon>Dreissenoidea</taxon>
        <taxon>Dreissenidae</taxon>
        <taxon>Dreissena</taxon>
    </lineage>
</organism>
<keyword evidence="2" id="KW-1185">Reference proteome</keyword>
<dbReference type="AlphaFoldDB" id="A0A9D4C8F1"/>
<dbReference type="EMBL" id="JAIWYP010000013">
    <property type="protein sequence ID" value="KAH3719381.1"/>
    <property type="molecule type" value="Genomic_DNA"/>
</dbReference>
<accession>A0A9D4C8F1</accession>
<dbReference type="Proteomes" id="UP000828390">
    <property type="component" value="Unassembled WGS sequence"/>
</dbReference>
<comment type="caution">
    <text evidence="1">The sequence shown here is derived from an EMBL/GenBank/DDBJ whole genome shotgun (WGS) entry which is preliminary data.</text>
</comment>
<proteinExistence type="predicted"/>
<reference evidence="1" key="1">
    <citation type="journal article" date="2019" name="bioRxiv">
        <title>The Genome of the Zebra Mussel, Dreissena polymorpha: A Resource for Invasive Species Research.</title>
        <authorList>
            <person name="McCartney M.A."/>
            <person name="Auch B."/>
            <person name="Kono T."/>
            <person name="Mallez S."/>
            <person name="Zhang Y."/>
            <person name="Obille A."/>
            <person name="Becker A."/>
            <person name="Abrahante J.E."/>
            <person name="Garbe J."/>
            <person name="Badalamenti J.P."/>
            <person name="Herman A."/>
            <person name="Mangelson H."/>
            <person name="Liachko I."/>
            <person name="Sullivan S."/>
            <person name="Sone E.D."/>
            <person name="Koren S."/>
            <person name="Silverstein K.A.T."/>
            <person name="Beckman K.B."/>
            <person name="Gohl D.M."/>
        </authorList>
    </citation>
    <scope>NUCLEOTIDE SEQUENCE</scope>
    <source>
        <strain evidence="1">Duluth1</strain>
        <tissue evidence="1">Whole animal</tissue>
    </source>
</reference>
<gene>
    <name evidence="1" type="ORF">DPMN_062213</name>
</gene>